<protein>
    <recommendedName>
        <fullName evidence="2">ubiquitinyl hydrolase 1</fullName>
        <ecNumber evidence="2">3.4.19.12</ecNumber>
    </recommendedName>
</protein>
<gene>
    <name evidence="12" type="ORF">ARMOST_08673</name>
</gene>
<dbReference type="InterPro" id="IPR022105">
    <property type="entry name" value="DUF3645"/>
</dbReference>
<dbReference type="PANTHER" id="PTHR13367">
    <property type="entry name" value="UBIQUITIN THIOESTERASE"/>
    <property type="match status" value="1"/>
</dbReference>
<dbReference type="Pfam" id="PF12340">
    <property type="entry name" value="DUF3638"/>
    <property type="match status" value="1"/>
</dbReference>
<dbReference type="SUPFAM" id="SSF52540">
    <property type="entry name" value="P-loop containing nucleoside triphosphate hydrolases"/>
    <property type="match status" value="1"/>
</dbReference>
<evidence type="ECO:0000313" key="13">
    <source>
        <dbReference type="Proteomes" id="UP000219338"/>
    </source>
</evidence>
<dbReference type="OrthoDB" id="3182339at2759"/>
<dbReference type="GO" id="GO:0004843">
    <property type="term" value="F:cysteine-type deubiquitinase activity"/>
    <property type="evidence" value="ECO:0007669"/>
    <property type="project" value="UniProtKB-EC"/>
</dbReference>
<organism evidence="12 13">
    <name type="scientific">Armillaria ostoyae</name>
    <name type="common">Armillaria root rot fungus</name>
    <dbReference type="NCBI Taxonomy" id="47428"/>
    <lineage>
        <taxon>Eukaryota</taxon>
        <taxon>Fungi</taxon>
        <taxon>Dikarya</taxon>
        <taxon>Basidiomycota</taxon>
        <taxon>Agaricomycotina</taxon>
        <taxon>Agaricomycetes</taxon>
        <taxon>Agaricomycetidae</taxon>
        <taxon>Agaricales</taxon>
        <taxon>Marasmiineae</taxon>
        <taxon>Physalacriaceae</taxon>
        <taxon>Armillaria</taxon>
    </lineage>
</organism>
<evidence type="ECO:0000313" key="12">
    <source>
        <dbReference type="EMBL" id="SJL05307.1"/>
    </source>
</evidence>
<dbReference type="InterPro" id="IPR051346">
    <property type="entry name" value="OTU_Deubiquitinase"/>
</dbReference>
<feature type="domain" description="DUF3638" evidence="9">
    <location>
        <begin position="2029"/>
        <end position="2257"/>
    </location>
</feature>
<accession>A0A284R9A5</accession>
<evidence type="ECO:0000256" key="7">
    <source>
        <dbReference type="SAM" id="Coils"/>
    </source>
</evidence>
<evidence type="ECO:0000256" key="8">
    <source>
        <dbReference type="SAM" id="MobiDB-lite"/>
    </source>
</evidence>
<evidence type="ECO:0000256" key="3">
    <source>
        <dbReference type="ARBA" id="ARBA00022670"/>
    </source>
</evidence>
<dbReference type="STRING" id="47428.A0A284R9A5"/>
<dbReference type="EMBL" id="FUEG01000006">
    <property type="protein sequence ID" value="SJL05307.1"/>
    <property type="molecule type" value="Genomic_DNA"/>
</dbReference>
<dbReference type="InterPro" id="IPR046541">
    <property type="entry name" value="DUF6606"/>
</dbReference>
<reference evidence="13" key="1">
    <citation type="journal article" date="2017" name="Nat. Ecol. Evol.">
        <title>Genome expansion and lineage-specific genetic innovations in the forest pathogenic fungi Armillaria.</title>
        <authorList>
            <person name="Sipos G."/>
            <person name="Prasanna A.N."/>
            <person name="Walter M.C."/>
            <person name="O'Connor E."/>
            <person name="Balint B."/>
            <person name="Krizsan K."/>
            <person name="Kiss B."/>
            <person name="Hess J."/>
            <person name="Varga T."/>
            <person name="Slot J."/>
            <person name="Riley R."/>
            <person name="Boka B."/>
            <person name="Rigling D."/>
            <person name="Barry K."/>
            <person name="Lee J."/>
            <person name="Mihaltcheva S."/>
            <person name="LaButti K."/>
            <person name="Lipzen A."/>
            <person name="Waldron R."/>
            <person name="Moloney N.M."/>
            <person name="Sperisen C."/>
            <person name="Kredics L."/>
            <person name="Vagvoelgyi C."/>
            <person name="Patrignani A."/>
            <person name="Fitzpatrick D."/>
            <person name="Nagy I."/>
            <person name="Doyle S."/>
            <person name="Anderson J.B."/>
            <person name="Grigoriev I.V."/>
            <person name="Gueldener U."/>
            <person name="Muensterkoetter M."/>
            <person name="Nagy L.G."/>
        </authorList>
    </citation>
    <scope>NUCLEOTIDE SEQUENCE [LARGE SCALE GENOMIC DNA]</scope>
    <source>
        <strain evidence="13">C18/9</strain>
    </source>
</reference>
<evidence type="ECO:0000256" key="6">
    <source>
        <dbReference type="ARBA" id="ARBA00022807"/>
    </source>
</evidence>
<evidence type="ECO:0000259" key="10">
    <source>
        <dbReference type="Pfam" id="PF12359"/>
    </source>
</evidence>
<dbReference type="EC" id="3.4.19.12" evidence="2"/>
<dbReference type="PANTHER" id="PTHR13367:SF33">
    <property type="entry name" value="P-LOOP CONTAINING NUCLEOSIDE TRIPHOSPHATE HYDROLASE PROTEIN"/>
    <property type="match status" value="1"/>
</dbReference>
<evidence type="ECO:0000256" key="4">
    <source>
        <dbReference type="ARBA" id="ARBA00022786"/>
    </source>
</evidence>
<dbReference type="Proteomes" id="UP000219338">
    <property type="component" value="Unassembled WGS sequence"/>
</dbReference>
<feature type="coiled-coil region" evidence="7">
    <location>
        <begin position="568"/>
        <end position="595"/>
    </location>
</feature>
<dbReference type="OMA" id="FICETGM"/>
<name>A0A284R9A5_ARMOS</name>
<keyword evidence="6" id="KW-0788">Thiol protease</keyword>
<feature type="compositionally biased region" description="Basic and acidic residues" evidence="8">
    <location>
        <begin position="2840"/>
        <end position="2856"/>
    </location>
</feature>
<keyword evidence="5" id="KW-0378">Hydrolase</keyword>
<evidence type="ECO:0000256" key="5">
    <source>
        <dbReference type="ARBA" id="ARBA00022801"/>
    </source>
</evidence>
<dbReference type="Pfam" id="PF20255">
    <property type="entry name" value="DUF6606"/>
    <property type="match status" value="1"/>
</dbReference>
<evidence type="ECO:0000259" key="9">
    <source>
        <dbReference type="Pfam" id="PF12340"/>
    </source>
</evidence>
<keyword evidence="4" id="KW-0833">Ubl conjugation pathway</keyword>
<dbReference type="InterPro" id="IPR022099">
    <property type="entry name" value="DUF3638"/>
</dbReference>
<evidence type="ECO:0000256" key="1">
    <source>
        <dbReference type="ARBA" id="ARBA00000707"/>
    </source>
</evidence>
<dbReference type="Pfam" id="PF12359">
    <property type="entry name" value="DUF3645"/>
    <property type="match status" value="1"/>
</dbReference>
<dbReference type="GO" id="GO:0006508">
    <property type="term" value="P:proteolysis"/>
    <property type="evidence" value="ECO:0007669"/>
    <property type="project" value="UniProtKB-KW"/>
</dbReference>
<evidence type="ECO:0000259" key="11">
    <source>
        <dbReference type="Pfam" id="PF20255"/>
    </source>
</evidence>
<proteinExistence type="predicted"/>
<feature type="domain" description="DUF6606" evidence="11">
    <location>
        <begin position="9"/>
        <end position="273"/>
    </location>
</feature>
<feature type="region of interest" description="Disordered" evidence="8">
    <location>
        <begin position="2833"/>
        <end position="2862"/>
    </location>
</feature>
<comment type="catalytic activity">
    <reaction evidence="1">
        <text>Thiol-dependent hydrolysis of ester, thioester, amide, peptide and isopeptide bonds formed by the C-terminal Gly of ubiquitin (a 76-residue protein attached to proteins as an intracellular targeting signal).</text>
        <dbReference type="EC" id="3.4.19.12"/>
    </reaction>
</comment>
<keyword evidence="13" id="KW-1185">Reference proteome</keyword>
<sequence>MDDALLNYIINHVFLPPILPQEDDRDEKHESGLCSVLLECAQRYQSHLDDNGEQKWSRILKMLQNFELSLKMTLSLKLVYDQLSDMACGDVLLYHINAQNAAVIFRREEDDIVFECFEVMFPNDKVMGTVGKLVSSFPGPAVAFPVETFDKPAFRKELANFLVEMHKDCLDGAASITRKAGRNVVEEREAPHPHYISQLLRGILYGLSGGRSANVRRFSKRIDDVIMWNNAKLPWRRSPIWLVLRVALQSTLFEGGDHVKYKTFITFFIAHIVTLGTSKELASDTLDIMRKKMCRRLAKLASAPEFLHREVKTVNNGIDQILQQRWSAIQNEQQNSSPWNPLQLDISADTTITLPRSISYIRESLRPVVSTESTTSLHLNHLPRLRYTRKFSSFTAERLQEAFDEDQYLALADFEQYVAKYLDDFVSGALHQAETSSILSICIDRYAKAAQDAYRSNPEDESIMLLTLLDLWVALDKVAVAQCPLLAEYSHGIPMDLLGPVLLRHSQSIGRLLKIYDYFRQRQLKITHNESLFDASITPDSFAVQYFNASATLQDLKLHIEANADVARARKLEELAMKTEQYNDLRRQADELEHTYFIPPRAPTRKRHDRNCQKCSFEKQAKSIVIKVHEHPLPALMSMSKMVIFELACPDVIHDWRETTYTLLHDIFSPSSNQCGYTGSPAKLGSYSPLQPYISGKTGRMTLASTTKSFLSTHYRSLTFPTDEDHVCLPCGLTYKLYDSNQDTWISNPSSGYTIRDRCTLQLSPDGLYDMLQYAVRDTTHTPNHVIAHQFECPIGLTLHEYEAFAGLRAGERLQWLNISRELRARILTFNRESVHTLLMQSAWEIGVVTEGTLEWHADLCSPSFQEVLLEELLSLLLSVEGNWLESVTVRTIVLLTSRLLAAVGSSDEPTVGSAYSLLRRARSIAFEWVQKLVAKLQRAVDDEVIQDLQLRIFELAATARLTYDVDPGHLTSLLRTQDDVMVFIACAIFVHDNVPPEQGSMSPHHWRLFRRDQRLAHFVEPFLRKMVHGDIFQQGLDGAITRIWPAYRANEWTTLNSPNHRWITTTTAVETGQTSQDVHLNLLTGLLLIDSRQLGRLPYAITSDPIYKRTFGAKIIDVIPSDLPGAQYASRCLISGWQIFLGLKNCKLIIRAKKPNEGDIFEQISHTEFEGDLPQFLVDDYAAWINLRTADLELRPLVSMWVTSPRNWHMSLSSLLMDPSSLKPTLTDGSREMIDIHSQTFEMISFRLQNFEECHYIHITRSRASGLRVQVDLPRFHLSFFLNDENELECHNLPNMIIDENQSPGTFFGLDSRLVICFKDNFQQPMRRHVLIPHGEVHSERRDHHVKIVIDKGTDRSVAFHEYQIDDDMGRLVNNAGLTSTLYQALLHALSSHCLADPLTGLTGTEEAIHILQSATCFSFQNISDSDLNVLRKISSLTPSRAWYPKHLKTMQTVHWCYTYSSLGQHYGFHNLARKVLDYAKLVQLFDDKPGPSLDLEESGPRHLLDRAALRLSCLYPVDSSCFDHQDDDCDAIHISRDQEGAEEIASNVSRMIEDQSFKPTSQRYPTLQSMIIRWNAIGPGDEKFTLSYQRFWLSSEYLAKNWLSYLYLNYTSSKSVRRWQALFSMSAMAYGDPDFRDMIPPLLALAVCSHKTLSSTINSTWCSRSYTSQKSFDLSEGHVANEGRVKKMVHEAVKPEDRSPIWNMQRHDEESDFAFDHRRTCAHQTLCNKLSPELIQQIMPSWSTEKAPRAFDVSQFSAFSAMFELNQLLSDVGSYFWNCYHNDQLLRATSVAQDDINDILSRSESVRHLMSYDFAPCQTRPPSCLNVMSLSQLLSNRNANFIHTNANSASGTVTFTTRFSSMGAGKSASSPFGDNGQLSQLINEFKNCSNELKHLYGRELEESHKSFKHQASASSSSTSIPPSTCRINTYRDKCRKAMTDWLVRIEETLLVVLHPCEKALQYGGLWPRITPRSILCQTTDDSDAGEWKFVMKTYAFLYLEYQWAQRLLYSAISQDYTMFYKEISNNQVKADEYPEWILLQASLSVDNDFLSRPIQVDVAHAIISPPSGMNSVLQLNMGEGKSSVIVPMVAVATADGRSITRVVVLKSLARQMFQLLVQRITRLVNRRVFYMPFSRKLSVGSKEIETIRTLYRQCIRERGVLVIQPEHILSFKLMCVNQLVDNNDGGEDVAAQLLELQAWLDEHVRDILDESDEILHVRYQLIYTIGAQRSLEGHTDRWTTIQQILALVTNVISSVKDQCPHSVELRPSTARDGSFPFIRIYSSDSGDPDAGERLISSICAQILSGNLKNYSLAAYLPDNVRVNVQRFIRDVNVEPNVTEYLQEQYLGTDTWTLLLLLRGLLGHGILVYILKQRRHRVDYGLDLSRTLLAVPYRAKDMPSLAAEFGHPDVAITLTCLSYYYAGLTDEQVDICFELLFKEDDPSIEYSSWIKGNDPVPQQLRYIIGVNMKDMEQRSNYLRPLFRHNHAVIDFFLSRVVFPKHAKEFPQKISTSGWDLAAERSKCTTGFSGTNDNRHLLPLSIQQYDPVEQQGTNAKVLDCLLRPENNHYKCTSSSLTTEKFLRLLVKQDPEIRVLLDVGAQMLDLRNEELAKLWLSLRPASVSAAIYFDDADELMVLDRDGIAKALFLSPFKYQLDKCVVYLDEAHTRGTDLKLPIHFRAAVTLGANVTKDRLVQGAMRMRQLGQGQSVMFFAPREIDSKIRKAARKSKSAQVEAVDILRWSMLETCNEIAHRVPQWAQQGYDYKRRQEAWDSYLSSDKSSEVLSPWLQPEGRSLQELYGPSDGPAPGLAIWQDNDLRKRCEMLGVSFVSETNMDEEQEREVSHEVEREQQVERPAKASPAQHSLHPDVRTFVLTGTIEALSTAFKPLFRAFDGISPALPKGERIWAPNLLCTQDFATTIKTSKRGQNVTDYLRSINWIISANRNEDTILVVLSPFEVNELLAEIRTSTNVHLHIYSPKVNVTTNPFDDLQFHCIPSPNTQIDDDLLIAQLNIFAGQLYLRDYERYRLLCSFLGLYQGQRSTNVPISDGFVKPEYRGDGDISPFATSPVSFLKALLGSRRKGHPYLATHLGKILHGGLLTSKSFD</sequence>
<keyword evidence="7" id="KW-0175">Coiled coil</keyword>
<evidence type="ECO:0000256" key="2">
    <source>
        <dbReference type="ARBA" id="ARBA00012759"/>
    </source>
</evidence>
<dbReference type="InterPro" id="IPR027417">
    <property type="entry name" value="P-loop_NTPase"/>
</dbReference>
<keyword evidence="3" id="KW-0645">Protease</keyword>
<feature type="domain" description="DUF3645" evidence="10">
    <location>
        <begin position="2384"/>
        <end position="2416"/>
    </location>
</feature>